<reference evidence="1 2" key="2">
    <citation type="journal article" date="2022" name="Mol. Ecol. Resour.">
        <title>The genomes of chicory, endive, great burdock and yacon provide insights into Asteraceae paleo-polyploidization history and plant inulin production.</title>
        <authorList>
            <person name="Fan W."/>
            <person name="Wang S."/>
            <person name="Wang H."/>
            <person name="Wang A."/>
            <person name="Jiang F."/>
            <person name="Liu H."/>
            <person name="Zhao H."/>
            <person name="Xu D."/>
            <person name="Zhang Y."/>
        </authorList>
    </citation>
    <scope>NUCLEOTIDE SEQUENCE [LARGE SCALE GENOMIC DNA]</scope>
    <source>
        <strain evidence="2">cv. Yunnan</strain>
        <tissue evidence="1">Leaves</tissue>
    </source>
</reference>
<name>A0ACB9HTA8_9ASTR</name>
<organism evidence="1 2">
    <name type="scientific">Smallanthus sonchifolius</name>
    <dbReference type="NCBI Taxonomy" id="185202"/>
    <lineage>
        <taxon>Eukaryota</taxon>
        <taxon>Viridiplantae</taxon>
        <taxon>Streptophyta</taxon>
        <taxon>Embryophyta</taxon>
        <taxon>Tracheophyta</taxon>
        <taxon>Spermatophyta</taxon>
        <taxon>Magnoliopsida</taxon>
        <taxon>eudicotyledons</taxon>
        <taxon>Gunneridae</taxon>
        <taxon>Pentapetalae</taxon>
        <taxon>asterids</taxon>
        <taxon>campanulids</taxon>
        <taxon>Asterales</taxon>
        <taxon>Asteraceae</taxon>
        <taxon>Asteroideae</taxon>
        <taxon>Heliantheae alliance</taxon>
        <taxon>Millerieae</taxon>
        <taxon>Smallanthus</taxon>
    </lineage>
</organism>
<accession>A0ACB9HTA8</accession>
<gene>
    <name evidence="1" type="ORF">L1987_33989</name>
</gene>
<dbReference type="Proteomes" id="UP001056120">
    <property type="component" value="Linkage Group LG11"/>
</dbReference>
<keyword evidence="2" id="KW-1185">Reference proteome</keyword>
<sequence length="114" mass="12869">MDCDPGMQNSKVKICCSIGTAKMKDSQSIGKEKVFSKESRMKPFEVVSSDKEQNHNKKSKPLKSEKSDNSRHSDSVEIISFGPNFSPYKSQLEREFSEECQKGKQFITVTVAQI</sequence>
<comment type="caution">
    <text evidence="1">The sequence shown here is derived from an EMBL/GenBank/DDBJ whole genome shotgun (WGS) entry which is preliminary data.</text>
</comment>
<evidence type="ECO:0000313" key="1">
    <source>
        <dbReference type="EMBL" id="KAI3798711.1"/>
    </source>
</evidence>
<protein>
    <submittedName>
        <fullName evidence="1">Uncharacterized protein</fullName>
    </submittedName>
</protein>
<proteinExistence type="predicted"/>
<dbReference type="EMBL" id="CM042028">
    <property type="protein sequence ID" value="KAI3798711.1"/>
    <property type="molecule type" value="Genomic_DNA"/>
</dbReference>
<evidence type="ECO:0000313" key="2">
    <source>
        <dbReference type="Proteomes" id="UP001056120"/>
    </source>
</evidence>
<reference evidence="2" key="1">
    <citation type="journal article" date="2022" name="Mol. Ecol. Resour.">
        <title>The genomes of chicory, endive, great burdock and yacon provide insights into Asteraceae palaeo-polyploidization history and plant inulin production.</title>
        <authorList>
            <person name="Fan W."/>
            <person name="Wang S."/>
            <person name="Wang H."/>
            <person name="Wang A."/>
            <person name="Jiang F."/>
            <person name="Liu H."/>
            <person name="Zhao H."/>
            <person name="Xu D."/>
            <person name="Zhang Y."/>
        </authorList>
    </citation>
    <scope>NUCLEOTIDE SEQUENCE [LARGE SCALE GENOMIC DNA]</scope>
    <source>
        <strain evidence="2">cv. Yunnan</strain>
    </source>
</reference>